<reference evidence="7 8" key="1">
    <citation type="submission" date="2024-06" db="EMBL/GenBank/DDBJ databases">
        <authorList>
            <person name="Lee S.D."/>
        </authorList>
    </citation>
    <scope>NUCLEOTIDE SEQUENCE [LARGE SCALE GENOMIC DNA]</scope>
    <source>
        <strain evidence="7 8">N1-10</strain>
    </source>
</reference>
<evidence type="ECO:0000313" key="7">
    <source>
        <dbReference type="EMBL" id="MFC1439376.1"/>
    </source>
</evidence>
<comment type="similarity">
    <text evidence="1">Belongs to the AfsR/DnrI/RedD regulatory family.</text>
</comment>
<dbReference type="Pfam" id="PF25872">
    <property type="entry name" value="HTH_77"/>
    <property type="match status" value="1"/>
</dbReference>
<feature type="region of interest" description="Disordered" evidence="5">
    <location>
        <begin position="255"/>
        <end position="286"/>
    </location>
</feature>
<dbReference type="Gene3D" id="1.10.10.10">
    <property type="entry name" value="Winged helix-like DNA-binding domain superfamily/Winged helix DNA-binding domain"/>
    <property type="match status" value="1"/>
</dbReference>
<dbReference type="InterPro" id="IPR016032">
    <property type="entry name" value="Sig_transdc_resp-reg_C-effctor"/>
</dbReference>
<proteinExistence type="inferred from homology"/>
<dbReference type="InterPro" id="IPR058852">
    <property type="entry name" value="HTH_77"/>
</dbReference>
<dbReference type="CDD" id="cd15831">
    <property type="entry name" value="BTAD"/>
    <property type="match status" value="1"/>
</dbReference>
<dbReference type="EMBL" id="JBEUKS010000004">
    <property type="protein sequence ID" value="MFC1439376.1"/>
    <property type="molecule type" value="Genomic_DNA"/>
</dbReference>
<dbReference type="PRINTS" id="PR00364">
    <property type="entry name" value="DISEASERSIST"/>
</dbReference>
<keyword evidence="3 4" id="KW-0238">DNA-binding</keyword>
<dbReference type="InterPro" id="IPR049945">
    <property type="entry name" value="AAA_22"/>
</dbReference>
<protein>
    <submittedName>
        <fullName evidence="7">BTAD domain-containing putative transcriptional regulator</fullName>
    </submittedName>
</protein>
<dbReference type="PANTHER" id="PTHR47691:SF3">
    <property type="entry name" value="HTH-TYPE TRANSCRIPTIONAL REGULATOR RV0890C-RELATED"/>
    <property type="match status" value="1"/>
</dbReference>
<dbReference type="InterPro" id="IPR011990">
    <property type="entry name" value="TPR-like_helical_dom_sf"/>
</dbReference>
<evidence type="ECO:0000256" key="2">
    <source>
        <dbReference type="ARBA" id="ARBA00023012"/>
    </source>
</evidence>
<dbReference type="SUPFAM" id="SSF46894">
    <property type="entry name" value="C-terminal effector domain of the bipartite response regulators"/>
    <property type="match status" value="1"/>
</dbReference>
<dbReference type="Pfam" id="PF03704">
    <property type="entry name" value="BTAD"/>
    <property type="match status" value="1"/>
</dbReference>
<name>A0ABV6XME2_9ACTN</name>
<evidence type="ECO:0000256" key="4">
    <source>
        <dbReference type="PROSITE-ProRule" id="PRU01091"/>
    </source>
</evidence>
<keyword evidence="2" id="KW-0902">Two-component regulatory system</keyword>
<gene>
    <name evidence="7" type="ORF">ABUW04_14025</name>
</gene>
<feature type="domain" description="OmpR/PhoB-type" evidence="6">
    <location>
        <begin position="1"/>
        <end position="102"/>
    </location>
</feature>
<dbReference type="InterPro" id="IPR001867">
    <property type="entry name" value="OmpR/PhoB-type_DNA-bd"/>
</dbReference>
<dbReference type="PANTHER" id="PTHR47691">
    <property type="entry name" value="REGULATOR-RELATED"/>
    <property type="match status" value="1"/>
</dbReference>
<dbReference type="SUPFAM" id="SSF52540">
    <property type="entry name" value="P-loop containing nucleoside triphosphate hydrolases"/>
    <property type="match status" value="1"/>
</dbReference>
<evidence type="ECO:0000256" key="1">
    <source>
        <dbReference type="ARBA" id="ARBA00005820"/>
    </source>
</evidence>
<evidence type="ECO:0000256" key="3">
    <source>
        <dbReference type="ARBA" id="ARBA00023125"/>
    </source>
</evidence>
<keyword evidence="8" id="KW-1185">Reference proteome</keyword>
<organism evidence="7 8">
    <name type="scientific">Streptacidiphilus jeojiensis</name>
    <dbReference type="NCBI Taxonomy" id="3229225"/>
    <lineage>
        <taxon>Bacteria</taxon>
        <taxon>Bacillati</taxon>
        <taxon>Actinomycetota</taxon>
        <taxon>Actinomycetes</taxon>
        <taxon>Kitasatosporales</taxon>
        <taxon>Streptomycetaceae</taxon>
        <taxon>Streptacidiphilus</taxon>
    </lineage>
</organism>
<dbReference type="Proteomes" id="UP001592581">
    <property type="component" value="Unassembled WGS sequence"/>
</dbReference>
<feature type="DNA-binding region" description="OmpR/PhoB-type" evidence="4">
    <location>
        <begin position="1"/>
        <end position="102"/>
    </location>
</feature>
<sequence length="1044" mass="110487">MRFGILGATQAWDAEGAPVALGGPGRRAALALLALDAGRIVTVQRMIDGLYGEDPPNGVGNALQSQVSRLRRALRGAGGVGGAGGGGGDVIENHVAGYRLAVDREQVDVHRFAQLAAQGREALGAGDPAKAAELLRDALALWRGPALADVGDAPFAGPQAVRLEEQWLTATEDRIEADLRLDDPRAVVPELRELVAAHPLRERLSTQLVRALHGSGQQAEALNAFADAREALADALGADPGPELAAAHLAVLRGPAADVSRGTSPRGVDRVPGRTADGDGGAGGPERLALPVRLSGLVGRGEELAGVAALLREGRLVTLTGPGGTGKTRMAVETAARHPADSCFADLSGLAAGADLPQVVLSALGLRGSGLLGAHEGPAPLERLTSALAQRELLLVLDNCEQLIADAARLATDLLTACPGLSVLATSREALAITGERLFPVPALPEPAAVALFAERATAVRPDFELRRDAEAVAEICRRLDGLPLAIELAAARLRMLSPRQVADRLDDRFRLLTGGSRTAQPRQQTLRAVVDWSWELLPEAERGVLRRASVFSGGWTLDAAEAVCCTEADDVVELLGALVDKSLVGMEPDRDGEVRYRLLQTVRAYAGEKLAESGEEERTRQAHLRWFTGLAAEAGPLLRGADQLYWLRRLSADHDNFHAALGSAGPREALRLIGELSGYWLLRGLRFEGGPYARTALRSLPPEPVPGLEEEYAICVILGVQTPGGREALAEHYAVAEALMGRLRMSPCRLPAVLLLWAPITGAPADLDDIDLASAEQWLADPWYRGLMHIGNGFRAEYVLADMAVAEREFLAATEEFGALGDRWGRLMAAGELAVLSYRRGDAAASERYSASALQLAHELGATEDIADQLYARAERRISSGELDAAVADCEESEALFRRVGAVDNVGRPRLLLATVARLRGDLRSARELCAGLLEAEAPGWFGGDWQRISVLLELSRISMAEGDPVAARGYLREALPVGVDIRNRPALAAAAEVVAELLRVEGQPERAKELSGVAGVLRGEGGSVETAAQVLTEAAQEQGGGC</sequence>
<dbReference type="SMART" id="SM01043">
    <property type="entry name" value="BTAD"/>
    <property type="match status" value="1"/>
</dbReference>
<dbReference type="Gene3D" id="3.40.50.300">
    <property type="entry name" value="P-loop containing nucleotide triphosphate hydrolases"/>
    <property type="match status" value="1"/>
</dbReference>
<comment type="caution">
    <text evidence="7">The sequence shown here is derived from an EMBL/GenBank/DDBJ whole genome shotgun (WGS) entry which is preliminary data.</text>
</comment>
<dbReference type="InterPro" id="IPR005158">
    <property type="entry name" value="BTAD"/>
</dbReference>
<dbReference type="Gene3D" id="1.25.40.10">
    <property type="entry name" value="Tetratricopeptide repeat domain"/>
    <property type="match status" value="2"/>
</dbReference>
<evidence type="ECO:0000313" key="8">
    <source>
        <dbReference type="Proteomes" id="UP001592581"/>
    </source>
</evidence>
<evidence type="ECO:0000259" key="6">
    <source>
        <dbReference type="PROSITE" id="PS51755"/>
    </source>
</evidence>
<evidence type="ECO:0000256" key="5">
    <source>
        <dbReference type="SAM" id="MobiDB-lite"/>
    </source>
</evidence>
<dbReference type="InterPro" id="IPR036388">
    <property type="entry name" value="WH-like_DNA-bd_sf"/>
</dbReference>
<dbReference type="Pfam" id="PF13401">
    <property type="entry name" value="AAA_22"/>
    <property type="match status" value="1"/>
</dbReference>
<dbReference type="PROSITE" id="PS51755">
    <property type="entry name" value="OMPR_PHOB"/>
    <property type="match status" value="1"/>
</dbReference>
<accession>A0ABV6XME2</accession>
<dbReference type="SMART" id="SM00862">
    <property type="entry name" value="Trans_reg_C"/>
    <property type="match status" value="1"/>
</dbReference>
<dbReference type="InterPro" id="IPR027417">
    <property type="entry name" value="P-loop_NTPase"/>
</dbReference>
<dbReference type="SUPFAM" id="SSF48452">
    <property type="entry name" value="TPR-like"/>
    <property type="match status" value="2"/>
</dbReference>